<reference evidence="3 4" key="1">
    <citation type="submission" date="2020-11" db="EMBL/GenBank/DDBJ databases">
        <title>Sequencing the genomes of 1000 actinobacteria strains.</title>
        <authorList>
            <person name="Klenk H.-P."/>
        </authorList>
    </citation>
    <scope>NUCLEOTIDE SEQUENCE [LARGE SCALE GENOMIC DNA]</scope>
    <source>
        <strain evidence="3 4">DSM 101695</strain>
    </source>
</reference>
<dbReference type="EMBL" id="JADOTY010000001">
    <property type="protein sequence ID" value="MBG6099677.1"/>
    <property type="molecule type" value="Genomic_DNA"/>
</dbReference>
<dbReference type="GO" id="GO:0003825">
    <property type="term" value="F:alpha,alpha-trehalose-phosphate synthase (UDP-forming) activity"/>
    <property type="evidence" value="ECO:0007669"/>
    <property type="project" value="UniProtKB-EC"/>
</dbReference>
<accession>A0ABS0JTK1</accession>
<dbReference type="EC" id="2.4.1.15" evidence="3"/>
<dbReference type="Proteomes" id="UP000631791">
    <property type="component" value="Unassembled WGS sequence"/>
</dbReference>
<dbReference type="SUPFAM" id="SSF53756">
    <property type="entry name" value="UDP-Glycosyltransferase/glycogen phosphorylase"/>
    <property type="match status" value="1"/>
</dbReference>
<dbReference type="Gene3D" id="3.40.50.2000">
    <property type="entry name" value="Glycogen Phosphorylase B"/>
    <property type="match status" value="2"/>
</dbReference>
<evidence type="ECO:0000256" key="2">
    <source>
        <dbReference type="SAM" id="MobiDB-lite"/>
    </source>
</evidence>
<protein>
    <submittedName>
        <fullName evidence="3">Trehalose 6-phosphate synthase</fullName>
        <ecNumber evidence="3">2.4.1.15</ecNumber>
    </submittedName>
</protein>
<name>A0ABS0JTK1_9ACTN</name>
<dbReference type="InterPro" id="IPR001830">
    <property type="entry name" value="Glyco_trans_20"/>
</dbReference>
<keyword evidence="3" id="KW-0328">Glycosyltransferase</keyword>
<comment type="similarity">
    <text evidence="1">Belongs to the glycosyltransferase 20 family.</text>
</comment>
<keyword evidence="3" id="KW-0808">Transferase</keyword>
<dbReference type="PANTHER" id="PTHR10788">
    <property type="entry name" value="TREHALOSE-6-PHOSPHATE SYNTHASE"/>
    <property type="match status" value="1"/>
</dbReference>
<evidence type="ECO:0000313" key="3">
    <source>
        <dbReference type="EMBL" id="MBG6099677.1"/>
    </source>
</evidence>
<sequence>MPEMRQSSLVVVANRLPIDDSQAPDGACEWRRSPGGLVSALHPLLRHTPATWVGWAGGTGPAPALPDVDGVRMHTVALSPEDLRDHYEGFANATLWPLYHDAVEQPQHHRRWWEAYQRVNQRFAEATAEVAEPGGVVWVQDYHLQLVPGQLRALRPDLRIGFFLHVPFPPPELFMQLPRRAELLRGMLGADLVGFQRVQAAHNFAQLVTRVLELPATDRRIGIDDRVVRIGAFPVSIDTAEMAALADRPDVAARAHRLRQDLGDPRQVILSVDRMDYTKGIEQRLKAYSELLASGDVKVRDTVLVQVAMPSRERVGQYQILRERIEREVGRINGEFGRVGEPAIHYLTQPFDRAELAALYRVADVMAVTPLRDGMNLVAKEYVAARVDDTGALLLSEFAGTAAELSQAYLVNPHDLEGLKQGLRAALRASPADTTQRMRAMRAHLHQHDIRAWARSYLRALDEDGALVSRLTSTDTGSDGTARVPRPATPTGSSPAVHQAGG</sequence>
<evidence type="ECO:0000313" key="4">
    <source>
        <dbReference type="Proteomes" id="UP000631791"/>
    </source>
</evidence>
<proteinExistence type="inferred from homology"/>
<dbReference type="Pfam" id="PF00982">
    <property type="entry name" value="Glyco_transf_20"/>
    <property type="match status" value="1"/>
</dbReference>
<comment type="caution">
    <text evidence="3">The sequence shown here is derived from an EMBL/GenBank/DDBJ whole genome shotgun (WGS) entry which is preliminary data.</text>
</comment>
<keyword evidence="4" id="KW-1185">Reference proteome</keyword>
<dbReference type="PANTHER" id="PTHR10788:SF106">
    <property type="entry name" value="BCDNA.GH08860"/>
    <property type="match status" value="1"/>
</dbReference>
<evidence type="ECO:0000256" key="1">
    <source>
        <dbReference type="ARBA" id="ARBA00008799"/>
    </source>
</evidence>
<gene>
    <name evidence="3" type="ORF">IW249_000091</name>
</gene>
<organism evidence="3 4">
    <name type="scientific">Micromonospora vinacea</name>
    <dbReference type="NCBI Taxonomy" id="709878"/>
    <lineage>
        <taxon>Bacteria</taxon>
        <taxon>Bacillati</taxon>
        <taxon>Actinomycetota</taxon>
        <taxon>Actinomycetes</taxon>
        <taxon>Micromonosporales</taxon>
        <taxon>Micromonosporaceae</taxon>
        <taxon>Micromonospora</taxon>
    </lineage>
</organism>
<feature type="region of interest" description="Disordered" evidence="2">
    <location>
        <begin position="471"/>
        <end position="502"/>
    </location>
</feature>
<dbReference type="CDD" id="cd03788">
    <property type="entry name" value="GT20_TPS"/>
    <property type="match status" value="1"/>
</dbReference>